<dbReference type="Gene3D" id="3.40.50.1820">
    <property type="entry name" value="alpha/beta hydrolase"/>
    <property type="match status" value="1"/>
</dbReference>
<organism evidence="2 3">
    <name type="scientific">Hortaea werneckii</name>
    <name type="common">Black yeast</name>
    <name type="synonym">Cladosporium werneckii</name>
    <dbReference type="NCBI Taxonomy" id="91943"/>
    <lineage>
        <taxon>Eukaryota</taxon>
        <taxon>Fungi</taxon>
        <taxon>Dikarya</taxon>
        <taxon>Ascomycota</taxon>
        <taxon>Pezizomycotina</taxon>
        <taxon>Dothideomycetes</taxon>
        <taxon>Dothideomycetidae</taxon>
        <taxon>Mycosphaerellales</taxon>
        <taxon>Teratosphaeriaceae</taxon>
        <taxon>Hortaea</taxon>
    </lineage>
</organism>
<feature type="domain" description="Dienelactone hydrolase" evidence="1">
    <location>
        <begin position="151"/>
        <end position="368"/>
    </location>
</feature>
<dbReference type="OrthoDB" id="2147163at2759"/>
<reference evidence="2 3" key="1">
    <citation type="journal article" date="2018" name="BMC Genomics">
        <title>Genomic evidence for intraspecific hybridization in a clonal and extremely halotolerant yeast.</title>
        <authorList>
            <person name="Gostincar C."/>
            <person name="Stajich J.E."/>
            <person name="Zupancic J."/>
            <person name="Zalar P."/>
            <person name="Gunde-Cimerman N."/>
        </authorList>
    </citation>
    <scope>NUCLEOTIDE SEQUENCE [LARGE SCALE GENOMIC DNA]</scope>
    <source>
        <strain evidence="2 3">EXF-6656</strain>
    </source>
</reference>
<gene>
    <name evidence="2" type="ORF">D0869_07899</name>
</gene>
<accession>A0A3M6WNI4</accession>
<dbReference type="SUPFAM" id="SSF53474">
    <property type="entry name" value="alpha/beta-Hydrolases"/>
    <property type="match status" value="1"/>
</dbReference>
<dbReference type="Pfam" id="PF01738">
    <property type="entry name" value="DLH"/>
    <property type="match status" value="1"/>
</dbReference>
<dbReference type="AlphaFoldDB" id="A0A3M6WNI4"/>
<protein>
    <recommendedName>
        <fullName evidence="1">Dienelactone hydrolase domain-containing protein</fullName>
    </recommendedName>
</protein>
<evidence type="ECO:0000313" key="3">
    <source>
        <dbReference type="Proteomes" id="UP000281245"/>
    </source>
</evidence>
<proteinExistence type="predicted"/>
<evidence type="ECO:0000259" key="1">
    <source>
        <dbReference type="Pfam" id="PF01738"/>
    </source>
</evidence>
<dbReference type="InterPro" id="IPR029058">
    <property type="entry name" value="AB_hydrolase_fold"/>
</dbReference>
<dbReference type="GO" id="GO:0016787">
    <property type="term" value="F:hydrolase activity"/>
    <property type="evidence" value="ECO:0007669"/>
    <property type="project" value="InterPro"/>
</dbReference>
<comment type="caution">
    <text evidence="2">The sequence shown here is derived from an EMBL/GenBank/DDBJ whole genome shotgun (WGS) entry which is preliminary data.</text>
</comment>
<dbReference type="PANTHER" id="PTHR47668:SF1">
    <property type="entry name" value="DIENELACTONE HYDROLASE DOMAIN-CONTAINING PROTEIN-RELATED"/>
    <property type="match status" value="1"/>
</dbReference>
<evidence type="ECO:0000313" key="2">
    <source>
        <dbReference type="EMBL" id="RMX79981.1"/>
    </source>
</evidence>
<dbReference type="PANTHER" id="PTHR47668">
    <property type="entry name" value="DIENELACTONE HYDROLASE FAMILY PROTEIN (AFU_ORTHOLOGUE AFUA_6G01940)"/>
    <property type="match status" value="1"/>
</dbReference>
<name>A0A3M6WNI4_HORWE</name>
<dbReference type="EMBL" id="QWIJ01000654">
    <property type="protein sequence ID" value="RMX79981.1"/>
    <property type="molecule type" value="Genomic_DNA"/>
</dbReference>
<sequence>MRREFLVIATVPCQRCVVGREVKLFGNLLPVCRIRRDKTNEKPQSTVDNCTLTKSHWIMLRTSLASTLYKSSPFLKHVPAITATSLRTVSTAQTPTSHCFSKAEKPSTRFISNTRSYASMASTQSHACCTVPPVQAEGYNPKGDYMTVEGMKTYATGPKNAKSALLVIYDIFGFFPQTLQGADILAHGDKEHQYQVFMPDFFDGSPADISWYPPDTEEKGQKLGQFFSTAAAPPKTLERIPKVLKQIQSERPDIKEWGVVGFCWGGKIVNLSSQQGTPWKVAAACHPAMVDANDAAGITIPFAMLPSKDESKDDIEAWQKNIKTKNIVEWFPDQVHGFMAARSNLKDEKVKKEYERGYNTLLNFFHEHM</sequence>
<dbReference type="Proteomes" id="UP000281245">
    <property type="component" value="Unassembled WGS sequence"/>
</dbReference>
<dbReference type="InterPro" id="IPR002925">
    <property type="entry name" value="Dienelactn_hydro"/>
</dbReference>